<evidence type="ECO:0000313" key="3">
    <source>
        <dbReference type="Proteomes" id="UP000034681"/>
    </source>
</evidence>
<dbReference type="Proteomes" id="UP000034681">
    <property type="component" value="Unassembled WGS sequence"/>
</dbReference>
<evidence type="ECO:0000313" key="2">
    <source>
        <dbReference type="EMBL" id="KKI98460.1"/>
    </source>
</evidence>
<dbReference type="AlphaFoldDB" id="A0A0M2PPF6"/>
<protein>
    <recommendedName>
        <fullName evidence="4">AsmA domain-containing protein</fullName>
    </recommendedName>
</protein>
<dbReference type="STRING" id="317619.GCA_000332315_02656"/>
<evidence type="ECO:0008006" key="4">
    <source>
        <dbReference type="Google" id="ProtNLM"/>
    </source>
</evidence>
<keyword evidence="1" id="KW-0472">Membrane</keyword>
<feature type="transmembrane region" description="Helical" evidence="1">
    <location>
        <begin position="21"/>
        <end position="42"/>
    </location>
</feature>
<sequence>MFSWFSRCRVWVCHRSPWQRWLLLLASVSFVVVALGGAGRAWDRHLERQMIQTLETATGVAVQLQDLRINPLRGRIEVTGLLLSNPPDFSPQPLVALDRLSLTLHVPSLWGSGLHVSRITVHGLKVRVEQRLQGNNLAIVLNQLDQFKGSQGGSPTAKKTFKIDRLILSEVEMTVRLNVLGELGAEKTLTLTALILADLTQDTLASQLRTALLAEAQRQLPQLLTPSPSPQPSVPSPP</sequence>
<keyword evidence="1" id="KW-0812">Transmembrane</keyword>
<accession>A0A0M2PPF6</accession>
<keyword evidence="3" id="KW-1185">Reference proteome</keyword>
<proteinExistence type="predicted"/>
<reference evidence="2" key="1">
    <citation type="submission" date="2012-04" db="EMBL/GenBank/DDBJ databases">
        <authorList>
            <person name="Borisov I.G."/>
            <person name="Ivanikova N.V."/>
            <person name="Pinevich A.V."/>
        </authorList>
    </citation>
    <scope>NUCLEOTIDE SEQUENCE</scope>
    <source>
        <strain evidence="2">CALU 1027</strain>
    </source>
</reference>
<evidence type="ECO:0000256" key="1">
    <source>
        <dbReference type="SAM" id="Phobius"/>
    </source>
</evidence>
<comment type="caution">
    <text evidence="2">The sequence shown here is derived from an EMBL/GenBank/DDBJ whole genome shotgun (WGS) entry which is preliminary data.</text>
</comment>
<dbReference type="Pfam" id="PF05359">
    <property type="entry name" value="DUF748"/>
    <property type="match status" value="1"/>
</dbReference>
<dbReference type="EMBL" id="AJTX02000008">
    <property type="protein sequence ID" value="KKI98460.1"/>
    <property type="molecule type" value="Genomic_DNA"/>
</dbReference>
<name>A0A0M2PPF6_PROHO</name>
<organism evidence="2 3">
    <name type="scientific">Prochlorothrix hollandica PCC 9006 = CALU 1027</name>
    <dbReference type="NCBI Taxonomy" id="317619"/>
    <lineage>
        <taxon>Bacteria</taxon>
        <taxon>Bacillati</taxon>
        <taxon>Cyanobacteriota</taxon>
        <taxon>Cyanophyceae</taxon>
        <taxon>Prochlorotrichales</taxon>
        <taxon>Prochlorotrichaceae</taxon>
        <taxon>Prochlorothrix</taxon>
    </lineage>
</organism>
<dbReference type="eggNOG" id="COG2982">
    <property type="taxonomic scope" value="Bacteria"/>
</dbReference>
<dbReference type="RefSeq" id="WP_016925120.1">
    <property type="nucleotide sequence ID" value="NZ_KB235938.1"/>
</dbReference>
<dbReference type="InterPro" id="IPR008023">
    <property type="entry name" value="DUF748"/>
</dbReference>
<keyword evidence="1" id="KW-1133">Transmembrane helix</keyword>
<gene>
    <name evidence="2" type="ORF">PROH_18695</name>
</gene>